<keyword evidence="4" id="KW-1208">Phospholipid metabolism</keyword>
<evidence type="ECO:0000256" key="1">
    <source>
        <dbReference type="ARBA" id="ARBA00008655"/>
    </source>
</evidence>
<keyword evidence="4" id="KW-0444">Lipid biosynthesis</keyword>
<dbReference type="NCBIfam" id="TIGR01490">
    <property type="entry name" value="HAD-SF-IB-hyp1"/>
    <property type="match status" value="1"/>
</dbReference>
<dbReference type="PANTHER" id="PTHR10434">
    <property type="entry name" value="1-ACYL-SN-GLYCEROL-3-PHOSPHATE ACYLTRANSFERASE"/>
    <property type="match status" value="1"/>
</dbReference>
<comment type="domain">
    <text evidence="4">The HXXXXD motif is essential for acyltransferase activity and may constitute the binding site for the phosphate moiety of the glycerol-3-phosphate.</text>
</comment>
<dbReference type="EC" id="2.3.1.51" evidence="4"/>
<proteinExistence type="inferred from homology"/>
<sequence length="482" mass="51318">MNVTAREVIEAVGAGPAGPRIGAFFDLDGTLVRGYTAESIYRDRISRADIGPAELARAGAAALDGIRNGGAAHAVAETGLAALRGRTVASATETGERLFAQRIAGTMRPEARDLVRAHREMGHTVVVASSATRFQIEPVARDLGITHILCTEVEDEDGVMTGRSTTGLLWGEPKAAAVRKFARAHRIDLKRSYGYANGPEDVAFLGAVAHPYAVNPHPGLRRAADDRAWPVLTLREPRSPGLRAVLGTIGGLAGVNIGLTTGLAYGWLTGDHRLGVNTGIGLSADLALAHAGVKLEVVGADKLEKARPAVFIANHQSTLDVVVLGALLRHDFTAVAKKEARHDPRMLAVSAVLDPVFIDRSDLTRAKQSMDGVVRRLRAGTSILIFPEGTRMPTPALGRFKKGAFHIARQAGVPIVPIVLRNTGELAWRRSLFVNPGTVDVAVLDPIPAGDWPADELDQRIAEVRGRFADTLAHWPKPVCAA</sequence>
<dbReference type="CDD" id="cd02612">
    <property type="entry name" value="HAD_PGPPase"/>
    <property type="match status" value="1"/>
</dbReference>
<keyword evidence="3 4" id="KW-0012">Acyltransferase</keyword>
<keyword evidence="2 4" id="KW-0808">Transferase</keyword>
<dbReference type="InterPro" id="IPR023214">
    <property type="entry name" value="HAD_sf"/>
</dbReference>
<dbReference type="SUPFAM" id="SSF56784">
    <property type="entry name" value="HAD-like"/>
    <property type="match status" value="1"/>
</dbReference>
<dbReference type="RefSeq" id="WP_378973731.1">
    <property type="nucleotide sequence ID" value="NZ_JBHTBJ010000025.1"/>
</dbReference>
<dbReference type="Proteomes" id="UP001596548">
    <property type="component" value="Unassembled WGS sequence"/>
</dbReference>
<comment type="catalytic activity">
    <reaction evidence="4">
        <text>a 1-acyl-sn-glycero-3-phosphate + an acyl-CoA = a 1,2-diacyl-sn-glycero-3-phosphate + CoA</text>
        <dbReference type="Rhea" id="RHEA:19709"/>
        <dbReference type="ChEBI" id="CHEBI:57287"/>
        <dbReference type="ChEBI" id="CHEBI:57970"/>
        <dbReference type="ChEBI" id="CHEBI:58342"/>
        <dbReference type="ChEBI" id="CHEBI:58608"/>
        <dbReference type="EC" id="2.3.1.51"/>
    </reaction>
</comment>
<dbReference type="SUPFAM" id="SSF69593">
    <property type="entry name" value="Glycerol-3-phosphate (1)-acyltransferase"/>
    <property type="match status" value="1"/>
</dbReference>
<dbReference type="Gene3D" id="3.40.50.1000">
    <property type="entry name" value="HAD superfamily/HAD-like"/>
    <property type="match status" value="1"/>
</dbReference>
<dbReference type="NCBIfam" id="TIGR00530">
    <property type="entry name" value="AGP_acyltrn"/>
    <property type="match status" value="1"/>
</dbReference>
<dbReference type="SMART" id="SM00563">
    <property type="entry name" value="PlsC"/>
    <property type="match status" value="1"/>
</dbReference>
<comment type="similarity">
    <text evidence="1 4">Belongs to the 1-acyl-sn-glycerol-3-phosphate acyltransferase family.</text>
</comment>
<comment type="caution">
    <text evidence="6">The sequence shown here is derived from an EMBL/GenBank/DDBJ whole genome shotgun (WGS) entry which is preliminary data.</text>
</comment>
<dbReference type="InterPro" id="IPR002123">
    <property type="entry name" value="Plipid/glycerol_acylTrfase"/>
</dbReference>
<reference evidence="7" key="1">
    <citation type="journal article" date="2019" name="Int. J. Syst. Evol. Microbiol.">
        <title>The Global Catalogue of Microorganisms (GCM) 10K type strain sequencing project: providing services to taxonomists for standard genome sequencing and annotation.</title>
        <authorList>
            <consortium name="The Broad Institute Genomics Platform"/>
            <consortium name="The Broad Institute Genome Sequencing Center for Infectious Disease"/>
            <person name="Wu L."/>
            <person name="Ma J."/>
        </authorList>
    </citation>
    <scope>NUCLEOTIDE SEQUENCE [LARGE SCALE GENOMIC DNA]</scope>
    <source>
        <strain evidence="7">XZYJT-10</strain>
    </source>
</reference>
<accession>A0ABW2HY23</accession>
<keyword evidence="4" id="KW-0594">Phospholipid biosynthesis</keyword>
<dbReference type="CDD" id="cd07989">
    <property type="entry name" value="LPLAT_AGPAT-like"/>
    <property type="match status" value="1"/>
</dbReference>
<organism evidence="6 7">
    <name type="scientific">Paractinoplanes rhizophilus</name>
    <dbReference type="NCBI Taxonomy" id="1416877"/>
    <lineage>
        <taxon>Bacteria</taxon>
        <taxon>Bacillati</taxon>
        <taxon>Actinomycetota</taxon>
        <taxon>Actinomycetes</taxon>
        <taxon>Micromonosporales</taxon>
        <taxon>Micromonosporaceae</taxon>
        <taxon>Paractinoplanes</taxon>
    </lineage>
</organism>
<gene>
    <name evidence="6" type="ORF">ACFQS1_27470</name>
</gene>
<evidence type="ECO:0000313" key="6">
    <source>
        <dbReference type="EMBL" id="MFC7277744.1"/>
    </source>
</evidence>
<dbReference type="Pfam" id="PF01553">
    <property type="entry name" value="Acyltransferase"/>
    <property type="match status" value="1"/>
</dbReference>
<keyword evidence="6" id="KW-0378">Hydrolase</keyword>
<dbReference type="NCBIfam" id="TIGR01488">
    <property type="entry name" value="HAD-SF-IB"/>
    <property type="match status" value="1"/>
</dbReference>
<dbReference type="Gene3D" id="1.20.1440.100">
    <property type="entry name" value="SG protein - dephosphorylation function"/>
    <property type="match status" value="1"/>
</dbReference>
<keyword evidence="4" id="KW-0443">Lipid metabolism</keyword>
<dbReference type="InterPro" id="IPR036412">
    <property type="entry name" value="HAD-like_sf"/>
</dbReference>
<feature type="domain" description="Phospholipid/glycerol acyltransferase" evidence="5">
    <location>
        <begin position="309"/>
        <end position="423"/>
    </location>
</feature>
<dbReference type="EMBL" id="JBHTBJ010000025">
    <property type="protein sequence ID" value="MFC7277744.1"/>
    <property type="molecule type" value="Genomic_DNA"/>
</dbReference>
<protein>
    <recommendedName>
        <fullName evidence="4">1-acyl-sn-glycerol-3-phosphate acyltransferase</fullName>
        <ecNumber evidence="4">2.3.1.51</ecNumber>
    </recommendedName>
</protein>
<keyword evidence="7" id="KW-1185">Reference proteome</keyword>
<dbReference type="InterPro" id="IPR006385">
    <property type="entry name" value="HAD_hydro_SerB1"/>
</dbReference>
<evidence type="ECO:0000256" key="2">
    <source>
        <dbReference type="ARBA" id="ARBA00022679"/>
    </source>
</evidence>
<evidence type="ECO:0000259" key="5">
    <source>
        <dbReference type="SMART" id="SM00563"/>
    </source>
</evidence>
<evidence type="ECO:0000256" key="3">
    <source>
        <dbReference type="ARBA" id="ARBA00023315"/>
    </source>
</evidence>
<dbReference type="GO" id="GO:0016787">
    <property type="term" value="F:hydrolase activity"/>
    <property type="evidence" value="ECO:0007669"/>
    <property type="project" value="UniProtKB-KW"/>
</dbReference>
<dbReference type="PANTHER" id="PTHR10434:SF66">
    <property type="entry name" value="PHOSPHOLIPID_GLYCEROL ACYLTRANSFERASE DOMAIN-CONTAINING PROTEIN"/>
    <property type="match status" value="1"/>
</dbReference>
<dbReference type="InterPro" id="IPR004552">
    <property type="entry name" value="AGP_acyltrans"/>
</dbReference>
<name>A0ABW2HY23_9ACTN</name>
<evidence type="ECO:0000313" key="7">
    <source>
        <dbReference type="Proteomes" id="UP001596548"/>
    </source>
</evidence>
<evidence type="ECO:0000256" key="4">
    <source>
        <dbReference type="RuleBase" id="RU361267"/>
    </source>
</evidence>
<dbReference type="Pfam" id="PF12710">
    <property type="entry name" value="HAD"/>
    <property type="match status" value="1"/>
</dbReference>